<dbReference type="Gene3D" id="3.90.180.10">
    <property type="entry name" value="Medium-chain alcohol dehydrogenases, catalytic domain"/>
    <property type="match status" value="1"/>
</dbReference>
<evidence type="ECO:0000313" key="7">
    <source>
        <dbReference type="Proteomes" id="UP000627369"/>
    </source>
</evidence>
<dbReference type="InterPro" id="IPR050129">
    <property type="entry name" value="Zn_alcohol_dh"/>
</dbReference>
<sequence>MTTMPAVLWTGDDTLELRDVDIPQPPPGWALVEVAYTGICGTDLAIVHGKHPRARHGLILGHEISGRVVRAAPTGPQAGSSVVVEPLISCGHCRACRRGDTHVCRDLGLYGIDVPGSLARYVALPPEVLHEVPAGVDLRLATLVEPLAVAVHAVDLAGLREGDTVAVAGAGPIGILTALTARHAGAGRVIVSETSPARRALAERLGLTVVPARGTLTATAHELTDGEGADVTFDAAGHPAVAPDLTAATRVGGTVVIVAVHKEPTPVDLREVCFKELVIRGVRVYTSDDVRRAIGLVVDGSLGLDRLPTRVFPLAEAATAVSAARAAEYLKVMVASHEGGERS</sequence>
<dbReference type="SUPFAM" id="SSF51735">
    <property type="entry name" value="NAD(P)-binding Rossmann-fold domains"/>
    <property type="match status" value="1"/>
</dbReference>
<keyword evidence="4" id="KW-0560">Oxidoreductase</keyword>
<dbReference type="PANTHER" id="PTHR43401:SF2">
    <property type="entry name" value="L-THREONINE 3-DEHYDROGENASE"/>
    <property type="match status" value="1"/>
</dbReference>
<dbReference type="GO" id="GO:0046872">
    <property type="term" value="F:metal ion binding"/>
    <property type="evidence" value="ECO:0007669"/>
    <property type="project" value="UniProtKB-KW"/>
</dbReference>
<feature type="domain" description="Enoyl reductase (ER)" evidence="5">
    <location>
        <begin position="11"/>
        <end position="334"/>
    </location>
</feature>
<dbReference type="PANTHER" id="PTHR43401">
    <property type="entry name" value="L-THREONINE 3-DEHYDROGENASE"/>
    <property type="match status" value="1"/>
</dbReference>
<comment type="caution">
    <text evidence="6">The sequence shown here is derived from an EMBL/GenBank/DDBJ whole genome shotgun (WGS) entry which is preliminary data.</text>
</comment>
<reference evidence="6" key="2">
    <citation type="submission" date="2020-09" db="EMBL/GenBank/DDBJ databases">
        <authorList>
            <person name="Sun Q."/>
            <person name="Zhou Y."/>
        </authorList>
    </citation>
    <scope>NUCLEOTIDE SEQUENCE</scope>
    <source>
        <strain evidence="6">CGMCC 4.7398</strain>
    </source>
</reference>
<accession>A0A919FH82</accession>
<dbReference type="GO" id="GO:0016491">
    <property type="term" value="F:oxidoreductase activity"/>
    <property type="evidence" value="ECO:0007669"/>
    <property type="project" value="UniProtKB-KW"/>
</dbReference>
<dbReference type="Proteomes" id="UP000627369">
    <property type="component" value="Unassembled WGS sequence"/>
</dbReference>
<dbReference type="InterPro" id="IPR020843">
    <property type="entry name" value="ER"/>
</dbReference>
<dbReference type="Pfam" id="PF08240">
    <property type="entry name" value="ADH_N"/>
    <property type="match status" value="1"/>
</dbReference>
<dbReference type="EMBL" id="BNAS01000001">
    <property type="protein sequence ID" value="GHH65419.1"/>
    <property type="molecule type" value="Genomic_DNA"/>
</dbReference>
<gene>
    <name evidence="6" type="ORF">GCM10017772_03620</name>
</gene>
<proteinExistence type="predicted"/>
<dbReference type="InterPro" id="IPR013149">
    <property type="entry name" value="ADH-like_C"/>
</dbReference>
<dbReference type="SUPFAM" id="SSF50129">
    <property type="entry name" value="GroES-like"/>
    <property type="match status" value="1"/>
</dbReference>
<keyword evidence="2" id="KW-0479">Metal-binding</keyword>
<keyword evidence="3" id="KW-0862">Zinc</keyword>
<evidence type="ECO:0000313" key="6">
    <source>
        <dbReference type="EMBL" id="GHH65419.1"/>
    </source>
</evidence>
<dbReference type="Pfam" id="PF00107">
    <property type="entry name" value="ADH_zinc_N"/>
    <property type="match status" value="1"/>
</dbReference>
<evidence type="ECO:0000259" key="5">
    <source>
        <dbReference type="SMART" id="SM00829"/>
    </source>
</evidence>
<evidence type="ECO:0000256" key="3">
    <source>
        <dbReference type="ARBA" id="ARBA00022833"/>
    </source>
</evidence>
<dbReference type="Gene3D" id="3.40.50.720">
    <property type="entry name" value="NAD(P)-binding Rossmann-like Domain"/>
    <property type="match status" value="1"/>
</dbReference>
<evidence type="ECO:0000256" key="1">
    <source>
        <dbReference type="ARBA" id="ARBA00001947"/>
    </source>
</evidence>
<protein>
    <submittedName>
        <fullName evidence="6">Dehydrogenase</fullName>
    </submittedName>
</protein>
<reference evidence="6" key="1">
    <citation type="journal article" date="2014" name="Int. J. Syst. Evol. Microbiol.">
        <title>Complete genome sequence of Corynebacterium casei LMG S-19264T (=DSM 44701T), isolated from a smear-ripened cheese.</title>
        <authorList>
            <consortium name="US DOE Joint Genome Institute (JGI-PGF)"/>
            <person name="Walter F."/>
            <person name="Albersmeier A."/>
            <person name="Kalinowski J."/>
            <person name="Ruckert C."/>
        </authorList>
    </citation>
    <scope>NUCLEOTIDE SEQUENCE</scope>
    <source>
        <strain evidence="6">CGMCC 4.7398</strain>
    </source>
</reference>
<comment type="cofactor">
    <cofactor evidence="1">
        <name>Zn(2+)</name>
        <dbReference type="ChEBI" id="CHEBI:29105"/>
    </cofactor>
</comment>
<dbReference type="AlphaFoldDB" id="A0A919FH82"/>
<organism evidence="6 7">
    <name type="scientific">Promicromonospora soli</name>
    <dbReference type="NCBI Taxonomy" id="2035533"/>
    <lineage>
        <taxon>Bacteria</taxon>
        <taxon>Bacillati</taxon>
        <taxon>Actinomycetota</taxon>
        <taxon>Actinomycetes</taxon>
        <taxon>Micrococcales</taxon>
        <taxon>Promicromonosporaceae</taxon>
        <taxon>Promicromonospora</taxon>
    </lineage>
</organism>
<dbReference type="InterPro" id="IPR036291">
    <property type="entry name" value="NAD(P)-bd_dom_sf"/>
</dbReference>
<dbReference type="InterPro" id="IPR011032">
    <property type="entry name" value="GroES-like_sf"/>
</dbReference>
<name>A0A919FH82_9MICO</name>
<dbReference type="InterPro" id="IPR013154">
    <property type="entry name" value="ADH-like_N"/>
</dbReference>
<evidence type="ECO:0000256" key="2">
    <source>
        <dbReference type="ARBA" id="ARBA00022723"/>
    </source>
</evidence>
<evidence type="ECO:0000256" key="4">
    <source>
        <dbReference type="ARBA" id="ARBA00023002"/>
    </source>
</evidence>
<keyword evidence="7" id="KW-1185">Reference proteome</keyword>
<dbReference type="SMART" id="SM00829">
    <property type="entry name" value="PKS_ER"/>
    <property type="match status" value="1"/>
</dbReference>